<sequence>MTRTILTDRKHTLARVPREHRSGQICSSRHHLRSASIRPCSEGYRDEDSHGYEEDEISQSNWS</sequence>
<evidence type="ECO:0000256" key="1">
    <source>
        <dbReference type="SAM" id="MobiDB-lite"/>
    </source>
</evidence>
<keyword evidence="3" id="KW-1185">Reference proteome</keyword>
<proteinExistence type="predicted"/>
<evidence type="ECO:0000313" key="3">
    <source>
        <dbReference type="Proteomes" id="UP000268014"/>
    </source>
</evidence>
<organism evidence="4">
    <name type="scientific">Haemonchus placei</name>
    <name type="common">Barber's pole worm</name>
    <dbReference type="NCBI Taxonomy" id="6290"/>
    <lineage>
        <taxon>Eukaryota</taxon>
        <taxon>Metazoa</taxon>
        <taxon>Ecdysozoa</taxon>
        <taxon>Nematoda</taxon>
        <taxon>Chromadorea</taxon>
        <taxon>Rhabditida</taxon>
        <taxon>Rhabditina</taxon>
        <taxon>Rhabditomorpha</taxon>
        <taxon>Strongyloidea</taxon>
        <taxon>Trichostrongylidae</taxon>
        <taxon>Haemonchus</taxon>
    </lineage>
</organism>
<dbReference type="EMBL" id="UZAF01000004">
    <property type="protein sequence ID" value="VDO04043.1"/>
    <property type="molecule type" value="Genomic_DNA"/>
</dbReference>
<accession>A0A0N4VRV3</accession>
<evidence type="ECO:0000313" key="4">
    <source>
        <dbReference type="WBParaSite" id="HPLM_0000000401-mRNA-1"/>
    </source>
</evidence>
<dbReference type="WBParaSite" id="HPLM_0000000401-mRNA-1">
    <property type="protein sequence ID" value="HPLM_0000000401-mRNA-1"/>
    <property type="gene ID" value="HPLM_0000000401"/>
</dbReference>
<gene>
    <name evidence="2" type="ORF">HPLM_LOCUS5</name>
</gene>
<dbReference type="AlphaFoldDB" id="A0A0N4VRV3"/>
<reference evidence="4" key="1">
    <citation type="submission" date="2017-02" db="UniProtKB">
        <authorList>
            <consortium name="WormBaseParasite"/>
        </authorList>
    </citation>
    <scope>IDENTIFICATION</scope>
</reference>
<dbReference type="Proteomes" id="UP000268014">
    <property type="component" value="Unassembled WGS sequence"/>
</dbReference>
<feature type="region of interest" description="Disordered" evidence="1">
    <location>
        <begin position="1"/>
        <end position="63"/>
    </location>
</feature>
<reference evidence="2 3" key="2">
    <citation type="submission" date="2018-11" db="EMBL/GenBank/DDBJ databases">
        <authorList>
            <consortium name="Pathogen Informatics"/>
        </authorList>
    </citation>
    <scope>NUCLEOTIDE SEQUENCE [LARGE SCALE GENOMIC DNA]</scope>
    <source>
        <strain evidence="2 3">MHpl1</strain>
    </source>
</reference>
<name>A0A0N4VRV3_HAEPC</name>
<evidence type="ECO:0000313" key="2">
    <source>
        <dbReference type="EMBL" id="VDO04043.1"/>
    </source>
</evidence>
<feature type="compositionally biased region" description="Basic and acidic residues" evidence="1">
    <location>
        <begin position="43"/>
        <end position="52"/>
    </location>
</feature>
<protein>
    <submittedName>
        <fullName evidence="2 4">Uncharacterized protein</fullName>
    </submittedName>
</protein>
<feature type="compositionally biased region" description="Basic and acidic residues" evidence="1">
    <location>
        <begin position="1"/>
        <end position="22"/>
    </location>
</feature>